<dbReference type="Gene3D" id="3.40.50.10420">
    <property type="entry name" value="NagB/RpiA/CoA transferase-like"/>
    <property type="match status" value="1"/>
</dbReference>
<dbReference type="PANTHER" id="PTHR43682:SF1">
    <property type="entry name" value="LACTATE UTILIZATION PROTEIN C"/>
    <property type="match status" value="1"/>
</dbReference>
<dbReference type="InterPro" id="IPR003741">
    <property type="entry name" value="LUD_dom"/>
</dbReference>
<dbReference type="InterPro" id="IPR037171">
    <property type="entry name" value="NagB/RpiA_transferase-like"/>
</dbReference>
<evidence type="ECO:0000259" key="1">
    <source>
        <dbReference type="Pfam" id="PF02589"/>
    </source>
</evidence>
<accession>A0A0K6IBA3</accession>
<feature type="domain" description="LUD" evidence="1">
    <location>
        <begin position="123"/>
        <end position="219"/>
    </location>
</feature>
<evidence type="ECO:0000313" key="3">
    <source>
        <dbReference type="Proteomes" id="UP000183649"/>
    </source>
</evidence>
<keyword evidence="3" id="KW-1185">Reference proteome</keyword>
<proteinExistence type="predicted"/>
<gene>
    <name evidence="2" type="ORF">Ga0061069_11325</name>
</gene>
<dbReference type="AlphaFoldDB" id="A0A0K6IBA3"/>
<dbReference type="Pfam" id="PF02589">
    <property type="entry name" value="LUD_dom"/>
    <property type="match status" value="1"/>
</dbReference>
<sequence length="222" mass="23462">MVSMNTDTARAAILAQIRARQGRPAAQHDMEAADVEVDIGRHVRGPQPAIADLVAEFSTQAQALQTSVARVATVQDVPATVATYLREQGLPLHGVAWDTLAAYPWAAAGMTLEYRPPRDEDKLGITGCFCAVAETGSLVLASSPATPASTHLLPETHIAVVPASRIVPALEDAYALLRTELGELPRALSTVSGPSRTGDIEQTIVLGAHGPYRVHVVIVDAH</sequence>
<dbReference type="SUPFAM" id="SSF100950">
    <property type="entry name" value="NagB/RpiA/CoA transferase-like"/>
    <property type="match status" value="1"/>
</dbReference>
<dbReference type="STRING" id="339866.GCA_001418255_02860"/>
<dbReference type="EMBL" id="CYHF01000013">
    <property type="protein sequence ID" value="CUB00323.1"/>
    <property type="molecule type" value="Genomic_DNA"/>
</dbReference>
<protein>
    <submittedName>
        <fullName evidence="2">L-lactate utilization protein LutC, contains LUD domain</fullName>
    </submittedName>
</protein>
<organism evidence="2 3">
    <name type="scientific">Thiomonas bhubaneswarensis</name>
    <dbReference type="NCBI Taxonomy" id="339866"/>
    <lineage>
        <taxon>Bacteria</taxon>
        <taxon>Pseudomonadati</taxon>
        <taxon>Pseudomonadota</taxon>
        <taxon>Betaproteobacteria</taxon>
        <taxon>Burkholderiales</taxon>
        <taxon>Thiomonas</taxon>
    </lineage>
</organism>
<reference evidence="3" key="1">
    <citation type="submission" date="2015-08" db="EMBL/GenBank/DDBJ databases">
        <authorList>
            <person name="Varghese N."/>
        </authorList>
    </citation>
    <scope>NUCLEOTIDE SEQUENCE [LARGE SCALE GENOMIC DNA]</scope>
    <source>
        <strain evidence="3">DSM 18181</strain>
    </source>
</reference>
<dbReference type="InterPro" id="IPR024185">
    <property type="entry name" value="FTHF_cligase-like_sf"/>
</dbReference>
<dbReference type="PANTHER" id="PTHR43682">
    <property type="entry name" value="LACTATE UTILIZATION PROTEIN C"/>
    <property type="match status" value="1"/>
</dbReference>
<dbReference type="Proteomes" id="UP000183649">
    <property type="component" value="Unassembled WGS sequence"/>
</dbReference>
<evidence type="ECO:0000313" key="2">
    <source>
        <dbReference type="EMBL" id="CUB00323.1"/>
    </source>
</evidence>
<name>A0A0K6IBA3_9BURK</name>